<organism evidence="2 3">
    <name type="scientific">Pseudogymnoascus verrucosus</name>
    <dbReference type="NCBI Taxonomy" id="342668"/>
    <lineage>
        <taxon>Eukaryota</taxon>
        <taxon>Fungi</taxon>
        <taxon>Dikarya</taxon>
        <taxon>Ascomycota</taxon>
        <taxon>Pezizomycotina</taxon>
        <taxon>Leotiomycetes</taxon>
        <taxon>Thelebolales</taxon>
        <taxon>Thelebolaceae</taxon>
        <taxon>Pseudogymnoascus</taxon>
    </lineage>
</organism>
<dbReference type="RefSeq" id="XP_018125554.1">
    <property type="nucleotide sequence ID" value="XM_018279594.2"/>
</dbReference>
<reference evidence="3" key="2">
    <citation type="journal article" date="2018" name="Nat. Commun.">
        <title>Extreme sensitivity to ultraviolet light in the fungal pathogen causing white-nose syndrome of bats.</title>
        <authorList>
            <person name="Palmer J.M."/>
            <person name="Drees K.P."/>
            <person name="Foster J.T."/>
            <person name="Lindner D.L."/>
        </authorList>
    </citation>
    <scope>NUCLEOTIDE SEQUENCE [LARGE SCALE GENOMIC DNA]</scope>
    <source>
        <strain evidence="3">UAMH 10579</strain>
    </source>
</reference>
<keyword evidence="3" id="KW-1185">Reference proteome</keyword>
<dbReference type="GeneID" id="28843575"/>
<reference evidence="2 3" key="1">
    <citation type="submission" date="2016-03" db="EMBL/GenBank/DDBJ databases">
        <title>Comparative genomics of Pseudogymnoascus destructans, the fungus causing white-nose syndrome of bats.</title>
        <authorList>
            <person name="Palmer J.M."/>
            <person name="Drees K.P."/>
            <person name="Foster J.T."/>
            <person name="Lindner D.L."/>
        </authorList>
    </citation>
    <scope>NUCLEOTIDE SEQUENCE [LARGE SCALE GENOMIC DNA]</scope>
    <source>
        <strain evidence="2 3">UAMH 10579</strain>
    </source>
</reference>
<name>A0A1B8G7M7_9PEZI</name>
<dbReference type="PANTHER" id="PTHR39337:SF1">
    <property type="entry name" value="BLR5642 PROTEIN"/>
    <property type="match status" value="1"/>
</dbReference>
<protein>
    <recommendedName>
        <fullName evidence="4">HhH-GPD domain-containing protein</fullName>
    </recommendedName>
</protein>
<evidence type="ECO:0000313" key="3">
    <source>
        <dbReference type="Proteomes" id="UP000091956"/>
    </source>
</evidence>
<evidence type="ECO:0000256" key="1">
    <source>
        <dbReference type="SAM" id="MobiDB-lite"/>
    </source>
</evidence>
<feature type="region of interest" description="Disordered" evidence="1">
    <location>
        <begin position="1"/>
        <end position="69"/>
    </location>
</feature>
<dbReference type="Proteomes" id="UP000091956">
    <property type="component" value="Unassembled WGS sequence"/>
</dbReference>
<gene>
    <name evidence="2" type="ORF">VE01_10189</name>
</gene>
<dbReference type="PANTHER" id="PTHR39337">
    <property type="entry name" value="BLR5642 PROTEIN"/>
    <property type="match status" value="1"/>
</dbReference>
<sequence length="257" mass="28906">MVSTRASSKRKRSSSTGDDQNVADNPQPKRRGEDAPTRLNKSQTVESHDGVVLPAQKKTTTSTRPPSSTFSHPIIFTIGHGTRTLSTLIDLLQSAHVTRLVDVRSIPKSYTNPQFNHDDLVTSTELKAANIEYIWYGVKLGGRRNAQQPNVEQHTAIRVTAFRNYAGYMSTQNFRDGLEELKALCKKPQSRGGHLVAIMCSETLWWRCHRRMIADALVVEGWDAQHLGIKKGEPMKHVLWDIVRCDDNGELIYDVKS</sequence>
<dbReference type="OrthoDB" id="9998367at2759"/>
<dbReference type="Pfam" id="PF04343">
    <property type="entry name" value="DUF488"/>
    <property type="match status" value="1"/>
</dbReference>
<feature type="compositionally biased region" description="Low complexity" evidence="1">
    <location>
        <begin position="59"/>
        <end position="69"/>
    </location>
</feature>
<evidence type="ECO:0000313" key="2">
    <source>
        <dbReference type="EMBL" id="OBT91821.1"/>
    </source>
</evidence>
<accession>A0A1B8G7M7</accession>
<dbReference type="AlphaFoldDB" id="A0A1B8G7M7"/>
<dbReference type="InterPro" id="IPR007438">
    <property type="entry name" value="DUF488"/>
</dbReference>
<proteinExistence type="predicted"/>
<dbReference type="EMBL" id="KV460279">
    <property type="protein sequence ID" value="OBT91821.1"/>
    <property type="molecule type" value="Genomic_DNA"/>
</dbReference>
<evidence type="ECO:0008006" key="4">
    <source>
        <dbReference type="Google" id="ProtNLM"/>
    </source>
</evidence>